<dbReference type="AlphaFoldDB" id="A0AAV9K245"/>
<protein>
    <submittedName>
        <fullName evidence="1">Uncharacterized protein</fullName>
    </submittedName>
</protein>
<evidence type="ECO:0000313" key="1">
    <source>
        <dbReference type="EMBL" id="KAK4707363.1"/>
    </source>
</evidence>
<accession>A0AAV9K245</accession>
<dbReference type="Proteomes" id="UP001311915">
    <property type="component" value="Unassembled WGS sequence"/>
</dbReference>
<reference evidence="1 2" key="1">
    <citation type="submission" date="2023-10" db="EMBL/GenBank/DDBJ databases">
        <title>Genome-Wide Identification Analysis in wild type Solanum Pinnatisectum Reveals Some Genes Defensing Phytophthora Infestans.</title>
        <authorList>
            <person name="Sun C."/>
        </authorList>
    </citation>
    <scope>NUCLEOTIDE SEQUENCE [LARGE SCALE GENOMIC DNA]</scope>
    <source>
        <strain evidence="1">LQN</strain>
        <tissue evidence="1">Leaf</tissue>
    </source>
</reference>
<name>A0AAV9K245_9SOLN</name>
<proteinExistence type="predicted"/>
<gene>
    <name evidence="1" type="ORF">R3W88_033090</name>
</gene>
<organism evidence="1 2">
    <name type="scientific">Solanum pinnatisectum</name>
    <name type="common">tansyleaf nightshade</name>
    <dbReference type="NCBI Taxonomy" id="50273"/>
    <lineage>
        <taxon>Eukaryota</taxon>
        <taxon>Viridiplantae</taxon>
        <taxon>Streptophyta</taxon>
        <taxon>Embryophyta</taxon>
        <taxon>Tracheophyta</taxon>
        <taxon>Spermatophyta</taxon>
        <taxon>Magnoliopsida</taxon>
        <taxon>eudicotyledons</taxon>
        <taxon>Gunneridae</taxon>
        <taxon>Pentapetalae</taxon>
        <taxon>asterids</taxon>
        <taxon>lamiids</taxon>
        <taxon>Solanales</taxon>
        <taxon>Solanaceae</taxon>
        <taxon>Solanoideae</taxon>
        <taxon>Solaneae</taxon>
        <taxon>Solanum</taxon>
    </lineage>
</organism>
<comment type="caution">
    <text evidence="1">The sequence shown here is derived from an EMBL/GenBank/DDBJ whole genome shotgun (WGS) entry which is preliminary data.</text>
</comment>
<dbReference type="EMBL" id="JAWPEI010000018">
    <property type="protein sequence ID" value="KAK4707363.1"/>
    <property type="molecule type" value="Genomic_DNA"/>
</dbReference>
<keyword evidence="2" id="KW-1185">Reference proteome</keyword>
<sequence length="195" mass="22391">MVRRPKTKTLIVHSKKKEINVHHYQELHRPITFGEYLPNWFYTKFTCNDTKALCCNVDEKEVKDETPSCPSPQDALKSSPEVRTLSFYLKKYSTKFDNIASGDVGLLNKMAKVAVGKEKVANKKDPKLQNSNKMPNVIGVFSSKRVTPILCYVPKAKEDKGHFLKLRENALKGFISHCFTKNLWPLSYLNMKHSQ</sequence>
<evidence type="ECO:0000313" key="2">
    <source>
        <dbReference type="Proteomes" id="UP001311915"/>
    </source>
</evidence>